<keyword evidence="1" id="KW-0805">Transcription regulation</keyword>
<dbReference type="InterPro" id="IPR001647">
    <property type="entry name" value="HTH_TetR"/>
</dbReference>
<evidence type="ECO:0000313" key="7">
    <source>
        <dbReference type="EMBL" id="GAA5200191.1"/>
    </source>
</evidence>
<feature type="region of interest" description="Disordered" evidence="5">
    <location>
        <begin position="1"/>
        <end position="23"/>
    </location>
</feature>
<evidence type="ECO:0000256" key="4">
    <source>
        <dbReference type="PROSITE-ProRule" id="PRU00335"/>
    </source>
</evidence>
<evidence type="ECO:0000259" key="6">
    <source>
        <dbReference type="PROSITE" id="PS50977"/>
    </source>
</evidence>
<dbReference type="InterPro" id="IPR009057">
    <property type="entry name" value="Homeodomain-like_sf"/>
</dbReference>
<dbReference type="InterPro" id="IPR011075">
    <property type="entry name" value="TetR_C"/>
</dbReference>
<organism evidence="7 8">
    <name type="scientific">Rugosimonospora acidiphila</name>
    <dbReference type="NCBI Taxonomy" id="556531"/>
    <lineage>
        <taxon>Bacteria</taxon>
        <taxon>Bacillati</taxon>
        <taxon>Actinomycetota</taxon>
        <taxon>Actinomycetes</taxon>
        <taxon>Micromonosporales</taxon>
        <taxon>Micromonosporaceae</taxon>
        <taxon>Rugosimonospora</taxon>
    </lineage>
</organism>
<evidence type="ECO:0000256" key="2">
    <source>
        <dbReference type="ARBA" id="ARBA00023125"/>
    </source>
</evidence>
<dbReference type="PANTHER" id="PTHR30055:SF148">
    <property type="entry name" value="TETR-FAMILY TRANSCRIPTIONAL REGULATOR"/>
    <property type="match status" value="1"/>
</dbReference>
<dbReference type="RefSeq" id="WP_345638331.1">
    <property type="nucleotide sequence ID" value="NZ_BAABJQ010000042.1"/>
</dbReference>
<dbReference type="InterPro" id="IPR036271">
    <property type="entry name" value="Tet_transcr_reg_TetR-rel_C_sf"/>
</dbReference>
<dbReference type="Gene3D" id="1.10.10.60">
    <property type="entry name" value="Homeodomain-like"/>
    <property type="match status" value="1"/>
</dbReference>
<protein>
    <submittedName>
        <fullName evidence="7">TetR/AcrR family transcriptional regulator</fullName>
    </submittedName>
</protein>
<dbReference type="Gene3D" id="1.10.357.10">
    <property type="entry name" value="Tetracycline Repressor, domain 2"/>
    <property type="match status" value="1"/>
</dbReference>
<keyword evidence="8" id="KW-1185">Reference proteome</keyword>
<dbReference type="PANTHER" id="PTHR30055">
    <property type="entry name" value="HTH-TYPE TRANSCRIPTIONAL REGULATOR RUTR"/>
    <property type="match status" value="1"/>
</dbReference>
<dbReference type="InterPro" id="IPR050109">
    <property type="entry name" value="HTH-type_TetR-like_transc_reg"/>
</dbReference>
<keyword evidence="3" id="KW-0804">Transcription</keyword>
<sequence>MNDQPAPEAAPEPGRPGRRRSEASRQAILAATSELVAEVGYANLTIEGIAARSGTGKQTIYRWWPSKADVLLDALMTKAELHIPIPDKGSYADDLRAFLTASFALGRDRRIMDIQRALMAHAQLDEDFGRRLRTEALQRRRDALAVIQGRARDRGDLPPSPSPGTAADLVFGVIWYRVLVTHQPLDQALVDELVAMLAPAANGGRRRTTSSRPRQGSNG</sequence>
<dbReference type="Proteomes" id="UP001501570">
    <property type="component" value="Unassembled WGS sequence"/>
</dbReference>
<evidence type="ECO:0000256" key="5">
    <source>
        <dbReference type="SAM" id="MobiDB-lite"/>
    </source>
</evidence>
<dbReference type="PROSITE" id="PS50977">
    <property type="entry name" value="HTH_TETR_2"/>
    <property type="match status" value="1"/>
</dbReference>
<accession>A0ABP9SPB9</accession>
<dbReference type="Pfam" id="PF16859">
    <property type="entry name" value="TetR_C_11"/>
    <property type="match status" value="1"/>
</dbReference>
<evidence type="ECO:0000313" key="8">
    <source>
        <dbReference type="Proteomes" id="UP001501570"/>
    </source>
</evidence>
<evidence type="ECO:0000256" key="1">
    <source>
        <dbReference type="ARBA" id="ARBA00023015"/>
    </source>
</evidence>
<keyword evidence="2 4" id="KW-0238">DNA-binding</keyword>
<evidence type="ECO:0000256" key="3">
    <source>
        <dbReference type="ARBA" id="ARBA00023163"/>
    </source>
</evidence>
<gene>
    <name evidence="7" type="ORF">GCM10023322_77510</name>
</gene>
<reference evidence="8" key="1">
    <citation type="journal article" date="2019" name="Int. J. Syst. Evol. Microbiol.">
        <title>The Global Catalogue of Microorganisms (GCM) 10K type strain sequencing project: providing services to taxonomists for standard genome sequencing and annotation.</title>
        <authorList>
            <consortium name="The Broad Institute Genomics Platform"/>
            <consortium name="The Broad Institute Genome Sequencing Center for Infectious Disease"/>
            <person name="Wu L."/>
            <person name="Ma J."/>
        </authorList>
    </citation>
    <scope>NUCLEOTIDE SEQUENCE [LARGE SCALE GENOMIC DNA]</scope>
    <source>
        <strain evidence="8">JCM 18304</strain>
    </source>
</reference>
<dbReference type="EMBL" id="BAABJQ010000042">
    <property type="protein sequence ID" value="GAA5200191.1"/>
    <property type="molecule type" value="Genomic_DNA"/>
</dbReference>
<dbReference type="SUPFAM" id="SSF46689">
    <property type="entry name" value="Homeodomain-like"/>
    <property type="match status" value="1"/>
</dbReference>
<proteinExistence type="predicted"/>
<name>A0ABP9SPB9_9ACTN</name>
<dbReference type="SUPFAM" id="SSF48498">
    <property type="entry name" value="Tetracyclin repressor-like, C-terminal domain"/>
    <property type="match status" value="1"/>
</dbReference>
<feature type="domain" description="HTH tetR-type" evidence="6">
    <location>
        <begin position="22"/>
        <end position="82"/>
    </location>
</feature>
<comment type="caution">
    <text evidence="7">The sequence shown here is derived from an EMBL/GenBank/DDBJ whole genome shotgun (WGS) entry which is preliminary data.</text>
</comment>
<feature type="DNA-binding region" description="H-T-H motif" evidence="4">
    <location>
        <begin position="45"/>
        <end position="64"/>
    </location>
</feature>
<dbReference type="Pfam" id="PF00440">
    <property type="entry name" value="TetR_N"/>
    <property type="match status" value="1"/>
</dbReference>
<dbReference type="PRINTS" id="PR00455">
    <property type="entry name" value="HTHTETR"/>
</dbReference>